<dbReference type="Pfam" id="PF12706">
    <property type="entry name" value="Lactamase_B_2"/>
    <property type="match status" value="1"/>
</dbReference>
<gene>
    <name evidence="6" type="primary">pqqB</name>
    <name evidence="7" type="ORF">CAK95_16045</name>
</gene>
<dbReference type="STRING" id="1235591.CAK95_16045"/>
<dbReference type="Proteomes" id="UP000194137">
    <property type="component" value="Chromosome"/>
</dbReference>
<dbReference type="EMBL" id="CP021112">
    <property type="protein sequence ID" value="ARQ00425.1"/>
    <property type="molecule type" value="Genomic_DNA"/>
</dbReference>
<dbReference type="SUPFAM" id="SSF56281">
    <property type="entry name" value="Metallo-hydrolase/oxidoreductase"/>
    <property type="match status" value="1"/>
</dbReference>
<proteinExistence type="inferred from homology"/>
<dbReference type="GO" id="GO:0018189">
    <property type="term" value="P:pyrroloquinoline quinone biosynthetic process"/>
    <property type="evidence" value="ECO:0007669"/>
    <property type="project" value="UniProtKB-UniRule"/>
</dbReference>
<organism evidence="7 8">
    <name type="scientific">Pseudorhodoplanes sinuspersici</name>
    <dbReference type="NCBI Taxonomy" id="1235591"/>
    <lineage>
        <taxon>Bacteria</taxon>
        <taxon>Pseudomonadati</taxon>
        <taxon>Pseudomonadota</taxon>
        <taxon>Alphaproteobacteria</taxon>
        <taxon>Hyphomicrobiales</taxon>
        <taxon>Pseudorhodoplanes</taxon>
    </lineage>
</organism>
<name>A0A1W6ZUI5_9HYPH</name>
<dbReference type="UniPathway" id="UPA00539"/>
<dbReference type="Gene3D" id="3.60.15.10">
    <property type="entry name" value="Ribonuclease Z/Hydroxyacylglutathione hydrolase-like"/>
    <property type="match status" value="1"/>
</dbReference>
<dbReference type="NCBIfam" id="TIGR02108">
    <property type="entry name" value="PQQ_syn_pqqB"/>
    <property type="match status" value="1"/>
</dbReference>
<reference evidence="7 8" key="1">
    <citation type="submission" date="2017-05" db="EMBL/GenBank/DDBJ databases">
        <title>Full genome sequence of Pseudorhodoplanes sinuspersici.</title>
        <authorList>
            <person name="Dastgheib S.M.M."/>
            <person name="Shavandi M."/>
            <person name="Tirandaz H."/>
        </authorList>
    </citation>
    <scope>NUCLEOTIDE SEQUENCE [LARGE SCALE GENOMIC DNA]</scope>
    <source>
        <strain evidence="7 8">RIPI110</strain>
    </source>
</reference>
<dbReference type="HAMAP" id="MF_00653">
    <property type="entry name" value="PQQ_syn_PqqB"/>
    <property type="match status" value="1"/>
</dbReference>
<comment type="pathway">
    <text evidence="1 6">Cofactor biosynthesis; pyrroloquinoline quinone biosynthesis.</text>
</comment>
<evidence type="ECO:0000313" key="8">
    <source>
        <dbReference type="Proteomes" id="UP000194137"/>
    </source>
</evidence>
<dbReference type="AlphaFoldDB" id="A0A1W6ZUI5"/>
<dbReference type="KEGG" id="psin:CAK95_16045"/>
<dbReference type="InterPro" id="IPR011842">
    <property type="entry name" value="PQQ_synth_PqqB"/>
</dbReference>
<accession>A0A1W6ZUI5</accession>
<evidence type="ECO:0000256" key="3">
    <source>
        <dbReference type="ARBA" id="ARBA00015084"/>
    </source>
</evidence>
<keyword evidence="5 6" id="KW-0884">PQQ biosynthesis</keyword>
<comment type="function">
    <text evidence="6">May be involved in the transport of PQQ or its precursor to the periplasm.</text>
</comment>
<dbReference type="InterPro" id="IPR036866">
    <property type="entry name" value="RibonucZ/Hydroxyglut_hydro"/>
</dbReference>
<evidence type="ECO:0000256" key="1">
    <source>
        <dbReference type="ARBA" id="ARBA00004886"/>
    </source>
</evidence>
<evidence type="ECO:0000256" key="6">
    <source>
        <dbReference type="HAMAP-Rule" id="MF_00653"/>
    </source>
</evidence>
<protein>
    <recommendedName>
        <fullName evidence="3 6">Coenzyme PQQ synthesis protein B</fullName>
    </recommendedName>
    <alternativeName>
        <fullName evidence="6">Pyrroloquinoline quinone biosynthesis protein B</fullName>
    </alternativeName>
</protein>
<keyword evidence="8" id="KW-1185">Reference proteome</keyword>
<evidence type="ECO:0000256" key="2">
    <source>
        <dbReference type="ARBA" id="ARBA00008481"/>
    </source>
</evidence>
<dbReference type="InterPro" id="IPR001279">
    <property type="entry name" value="Metallo-B-lactamas"/>
</dbReference>
<sequence>MGRLTALVLGAAAGGGFPQWNCRCPVCALAWDGDPRVQPRTQASIAVSVDGQRWLLCNASPDLRAQILANAALQPKAPLRHSPIAAVLLTGAEIDQCSGLLTLRERQTFLLYATVATHSAVLDNPMFSVLHQDDVLRRVVSPGESFAPLGDMAVEIFTVPGKMPLYLEGKNPQIEESAVNIGVEIESGGKRLIFIPGAAALTPSIRERLSRADAVLFDGTLFTDDEMIMTGTGTKTGMRMGHMPIDGENGSLAALSPLAARRIFIHINNTNPVLIEGSPERRRVEDAGFEIAYDGMEIEL</sequence>
<evidence type="ECO:0000313" key="7">
    <source>
        <dbReference type="EMBL" id="ARQ00425.1"/>
    </source>
</evidence>
<keyword evidence="4 6" id="KW-0813">Transport</keyword>
<comment type="similarity">
    <text evidence="2 6">Belongs to the PqqB family.</text>
</comment>
<evidence type="ECO:0000256" key="5">
    <source>
        <dbReference type="ARBA" id="ARBA00022905"/>
    </source>
</evidence>
<evidence type="ECO:0000256" key="4">
    <source>
        <dbReference type="ARBA" id="ARBA00022448"/>
    </source>
</evidence>